<sequence>MRNSHNSQMKLATEQYRITVFKQSLKEASLVDDIPRNDAGCMCVKRQCACCVSLHIPEFEHLAFSVCVNATYNPQTIGLDLSIGVDGHYITQEISVRNPPPICFAIPYMHEIVGVCLAFTKLDISKAKHNLSGCVELEAEFLHMRLCRVNLGCFVMPI</sequence>
<gene>
    <name evidence="2" type="ORF">ACOC_LOCUS2510</name>
</gene>
<protein>
    <submittedName>
        <fullName evidence="4">DUF4773 domain-containing protein</fullName>
    </submittedName>
</protein>
<evidence type="ECO:0000313" key="2">
    <source>
        <dbReference type="EMBL" id="VDM54095.1"/>
    </source>
</evidence>
<dbReference type="PANTHER" id="PTHR36299:SF2">
    <property type="entry name" value="DUF4773 DOMAIN-CONTAINING PROTEIN"/>
    <property type="match status" value="1"/>
</dbReference>
<dbReference type="OMA" id="LELRMWW"/>
<evidence type="ECO:0000259" key="1">
    <source>
        <dbReference type="Pfam" id="PF15998"/>
    </source>
</evidence>
<reference evidence="2 3" key="2">
    <citation type="submission" date="2018-11" db="EMBL/GenBank/DDBJ databases">
        <authorList>
            <consortium name="Pathogen Informatics"/>
        </authorList>
    </citation>
    <scope>NUCLEOTIDE SEQUENCE [LARGE SCALE GENOMIC DNA]</scope>
    <source>
        <strain evidence="2 3">Costa Rica</strain>
    </source>
</reference>
<dbReference type="InterPro" id="IPR031941">
    <property type="entry name" value="DUF4773"/>
</dbReference>
<proteinExistence type="predicted"/>
<evidence type="ECO:0000313" key="4">
    <source>
        <dbReference type="WBParaSite" id="ACOC_0000250901-mRNA-1"/>
    </source>
</evidence>
<dbReference type="AlphaFoldDB" id="A0A0R3PEK3"/>
<name>A0A0R3PEK3_ANGCS</name>
<evidence type="ECO:0000313" key="3">
    <source>
        <dbReference type="Proteomes" id="UP000267027"/>
    </source>
</evidence>
<dbReference type="EMBL" id="UYYA01000518">
    <property type="protein sequence ID" value="VDM54095.1"/>
    <property type="molecule type" value="Genomic_DNA"/>
</dbReference>
<feature type="domain" description="DUF4773" evidence="1">
    <location>
        <begin position="41"/>
        <end position="156"/>
    </location>
</feature>
<dbReference type="PANTHER" id="PTHR36299">
    <property type="entry name" value="AGAP008005-PA"/>
    <property type="match status" value="1"/>
</dbReference>
<dbReference type="WBParaSite" id="ACOC_0000250901-mRNA-1">
    <property type="protein sequence ID" value="ACOC_0000250901-mRNA-1"/>
    <property type="gene ID" value="ACOC_0000250901"/>
</dbReference>
<accession>A0A0R3PEK3</accession>
<organism evidence="4">
    <name type="scientific">Angiostrongylus costaricensis</name>
    <name type="common">Nematode worm</name>
    <dbReference type="NCBI Taxonomy" id="334426"/>
    <lineage>
        <taxon>Eukaryota</taxon>
        <taxon>Metazoa</taxon>
        <taxon>Ecdysozoa</taxon>
        <taxon>Nematoda</taxon>
        <taxon>Chromadorea</taxon>
        <taxon>Rhabditida</taxon>
        <taxon>Rhabditina</taxon>
        <taxon>Rhabditomorpha</taxon>
        <taxon>Strongyloidea</taxon>
        <taxon>Metastrongylidae</taxon>
        <taxon>Angiostrongylus</taxon>
    </lineage>
</organism>
<dbReference type="OrthoDB" id="5952164at2759"/>
<reference evidence="4" key="1">
    <citation type="submission" date="2017-02" db="UniProtKB">
        <authorList>
            <consortium name="WormBaseParasite"/>
        </authorList>
    </citation>
    <scope>IDENTIFICATION</scope>
</reference>
<dbReference type="Proteomes" id="UP000267027">
    <property type="component" value="Unassembled WGS sequence"/>
</dbReference>
<dbReference type="Pfam" id="PF15998">
    <property type="entry name" value="DUF4773"/>
    <property type="match status" value="1"/>
</dbReference>
<keyword evidence="3" id="KW-1185">Reference proteome</keyword>